<protein>
    <submittedName>
        <fullName evidence="2">Uncharacterized protein</fullName>
    </submittedName>
</protein>
<dbReference type="Proteomes" id="UP001328107">
    <property type="component" value="Unassembled WGS sequence"/>
</dbReference>
<feature type="non-terminal residue" evidence="2">
    <location>
        <position position="1"/>
    </location>
</feature>
<reference evidence="3" key="1">
    <citation type="submission" date="2022-10" db="EMBL/GenBank/DDBJ databases">
        <title>Genome assembly of Pristionchus species.</title>
        <authorList>
            <person name="Yoshida K."/>
            <person name="Sommer R.J."/>
        </authorList>
    </citation>
    <scope>NUCLEOTIDE SEQUENCE [LARGE SCALE GENOMIC DNA]</scope>
    <source>
        <strain evidence="3">RS5460</strain>
    </source>
</reference>
<accession>A0AAN5CXJ1</accession>
<keyword evidence="3" id="KW-1185">Reference proteome</keyword>
<evidence type="ECO:0000313" key="2">
    <source>
        <dbReference type="EMBL" id="GMR52382.1"/>
    </source>
</evidence>
<evidence type="ECO:0000313" key="3">
    <source>
        <dbReference type="Proteomes" id="UP001328107"/>
    </source>
</evidence>
<name>A0AAN5CXJ1_9BILA</name>
<feature type="region of interest" description="Disordered" evidence="1">
    <location>
        <begin position="89"/>
        <end position="125"/>
    </location>
</feature>
<evidence type="ECO:0000256" key="1">
    <source>
        <dbReference type="SAM" id="MobiDB-lite"/>
    </source>
</evidence>
<organism evidence="2 3">
    <name type="scientific">Pristionchus mayeri</name>
    <dbReference type="NCBI Taxonomy" id="1317129"/>
    <lineage>
        <taxon>Eukaryota</taxon>
        <taxon>Metazoa</taxon>
        <taxon>Ecdysozoa</taxon>
        <taxon>Nematoda</taxon>
        <taxon>Chromadorea</taxon>
        <taxon>Rhabditida</taxon>
        <taxon>Rhabditina</taxon>
        <taxon>Diplogasteromorpha</taxon>
        <taxon>Diplogasteroidea</taxon>
        <taxon>Neodiplogasteridae</taxon>
        <taxon>Pristionchus</taxon>
    </lineage>
</organism>
<dbReference type="AlphaFoldDB" id="A0AAN5CXJ1"/>
<dbReference type="EMBL" id="BTRK01000005">
    <property type="protein sequence ID" value="GMR52382.1"/>
    <property type="molecule type" value="Genomic_DNA"/>
</dbReference>
<proteinExistence type="predicted"/>
<feature type="compositionally biased region" description="Basic and acidic residues" evidence="1">
    <location>
        <begin position="89"/>
        <end position="105"/>
    </location>
</feature>
<comment type="caution">
    <text evidence="2">The sequence shown here is derived from an EMBL/GenBank/DDBJ whole genome shotgun (WGS) entry which is preliminary data.</text>
</comment>
<gene>
    <name evidence="2" type="ORF">PMAYCL1PPCAC_22577</name>
</gene>
<sequence length="125" mass="14991">LMEMERMDEREIDLRKKIAVECVREFALGREQEKLLIIEALGRHHAYYRGDGINVHMRLHELNDANSERVCRFMAHHAELMQAEKRLEERRNERINQPSKWERLRLRSQNSRKRITSDNTDSGGH</sequence>